<feature type="compositionally biased region" description="Basic and acidic residues" evidence="1">
    <location>
        <begin position="217"/>
        <end position="246"/>
    </location>
</feature>
<sequence>MAAKVVCYRRKGVGSRVCLLEGDGERHSDDDISRLGGHQGEEDVRVGKGLQEQLIQRDDEDISTSGDEEAILTFHTPPSPLGGDQEGKEATTPLLSSFSLFHQPNGGSHWVKSDCPGFETRGPALPGVFLSCANTLLQRHFYGNKKAPWKKHSRKSTPETLASCFLETLASCSRLPRMGNSGIPKSKNKTSDNKKCPYCGGGFPLRGFLDHVAQCKANKEKEARSQRKIQQKEEEKKKESEAESSKGKAKKIS</sequence>
<dbReference type="EMBL" id="NMUH01000126">
    <property type="protein sequence ID" value="MQL72291.1"/>
    <property type="molecule type" value="Genomic_DNA"/>
</dbReference>
<feature type="region of interest" description="Disordered" evidence="1">
    <location>
        <begin position="216"/>
        <end position="253"/>
    </location>
</feature>
<evidence type="ECO:0000313" key="3">
    <source>
        <dbReference type="Proteomes" id="UP000652761"/>
    </source>
</evidence>
<accession>A0A843TMU8</accession>
<comment type="caution">
    <text evidence="2">The sequence shown here is derived from an EMBL/GenBank/DDBJ whole genome shotgun (WGS) entry which is preliminary data.</text>
</comment>
<proteinExistence type="predicted"/>
<feature type="compositionally biased region" description="Basic and acidic residues" evidence="1">
    <location>
        <begin position="23"/>
        <end position="45"/>
    </location>
</feature>
<dbReference type="AlphaFoldDB" id="A0A843TMU8"/>
<name>A0A843TMU8_COLES</name>
<dbReference type="Proteomes" id="UP000652761">
    <property type="component" value="Unassembled WGS sequence"/>
</dbReference>
<feature type="region of interest" description="Disordered" evidence="1">
    <location>
        <begin position="22"/>
        <end position="45"/>
    </location>
</feature>
<reference evidence="2" key="1">
    <citation type="submission" date="2017-07" db="EMBL/GenBank/DDBJ databases">
        <title>Taro Niue Genome Assembly and Annotation.</title>
        <authorList>
            <person name="Atibalentja N."/>
            <person name="Keating K."/>
            <person name="Fields C.J."/>
        </authorList>
    </citation>
    <scope>NUCLEOTIDE SEQUENCE</scope>
    <source>
        <strain evidence="2">Niue_2</strain>
        <tissue evidence="2">Leaf</tissue>
    </source>
</reference>
<keyword evidence="3" id="KW-1185">Reference proteome</keyword>
<evidence type="ECO:0000256" key="1">
    <source>
        <dbReference type="SAM" id="MobiDB-lite"/>
    </source>
</evidence>
<evidence type="ECO:0000313" key="2">
    <source>
        <dbReference type="EMBL" id="MQL72291.1"/>
    </source>
</evidence>
<protein>
    <submittedName>
        <fullName evidence="2">Uncharacterized protein</fullName>
    </submittedName>
</protein>
<organism evidence="2 3">
    <name type="scientific">Colocasia esculenta</name>
    <name type="common">Wild taro</name>
    <name type="synonym">Arum esculentum</name>
    <dbReference type="NCBI Taxonomy" id="4460"/>
    <lineage>
        <taxon>Eukaryota</taxon>
        <taxon>Viridiplantae</taxon>
        <taxon>Streptophyta</taxon>
        <taxon>Embryophyta</taxon>
        <taxon>Tracheophyta</taxon>
        <taxon>Spermatophyta</taxon>
        <taxon>Magnoliopsida</taxon>
        <taxon>Liliopsida</taxon>
        <taxon>Araceae</taxon>
        <taxon>Aroideae</taxon>
        <taxon>Colocasieae</taxon>
        <taxon>Colocasia</taxon>
    </lineage>
</organism>
<gene>
    <name evidence="2" type="ORF">Taro_004648</name>
</gene>